<feature type="non-terminal residue" evidence="2">
    <location>
        <position position="108"/>
    </location>
</feature>
<evidence type="ECO:0000313" key="2">
    <source>
        <dbReference type="EMBL" id="KAG7153969.1"/>
    </source>
</evidence>
<evidence type="ECO:0000256" key="1">
    <source>
        <dbReference type="SAM" id="Phobius"/>
    </source>
</evidence>
<keyword evidence="1" id="KW-1133">Transmembrane helix</keyword>
<keyword evidence="1" id="KW-0472">Membrane</keyword>
<dbReference type="EMBL" id="JAHLQT010045868">
    <property type="protein sequence ID" value="KAG7153969.1"/>
    <property type="molecule type" value="Genomic_DNA"/>
</dbReference>
<dbReference type="AlphaFoldDB" id="A0A8J5JIZ1"/>
<organism evidence="2 3">
    <name type="scientific">Homarus americanus</name>
    <name type="common">American lobster</name>
    <dbReference type="NCBI Taxonomy" id="6706"/>
    <lineage>
        <taxon>Eukaryota</taxon>
        <taxon>Metazoa</taxon>
        <taxon>Ecdysozoa</taxon>
        <taxon>Arthropoda</taxon>
        <taxon>Crustacea</taxon>
        <taxon>Multicrustacea</taxon>
        <taxon>Malacostraca</taxon>
        <taxon>Eumalacostraca</taxon>
        <taxon>Eucarida</taxon>
        <taxon>Decapoda</taxon>
        <taxon>Pleocyemata</taxon>
        <taxon>Astacidea</taxon>
        <taxon>Nephropoidea</taxon>
        <taxon>Nephropidae</taxon>
        <taxon>Homarus</taxon>
    </lineage>
</organism>
<sequence>MGVTYNTNISKYLSLILLRLGHKTSLPMENMRSTAALEGMGVLYLMNNSLMALLGKVTLERVTVFFMPAGGLVQGLEQFILHVMVFVVSLTVAAALSLVHGLLHQPGQ</sequence>
<keyword evidence="3" id="KW-1185">Reference proteome</keyword>
<gene>
    <name evidence="2" type="ORF">Hamer_G023190</name>
</gene>
<evidence type="ECO:0000313" key="3">
    <source>
        <dbReference type="Proteomes" id="UP000747542"/>
    </source>
</evidence>
<comment type="caution">
    <text evidence="2">The sequence shown here is derived from an EMBL/GenBank/DDBJ whole genome shotgun (WGS) entry which is preliminary data.</text>
</comment>
<name>A0A8J5JIZ1_HOMAM</name>
<protein>
    <submittedName>
        <fullName evidence="2">Uncharacterized protein</fullName>
    </submittedName>
</protein>
<feature type="transmembrane region" description="Helical" evidence="1">
    <location>
        <begin position="79"/>
        <end position="103"/>
    </location>
</feature>
<proteinExistence type="predicted"/>
<reference evidence="2" key="1">
    <citation type="journal article" date="2021" name="Sci. Adv.">
        <title>The American lobster genome reveals insights on longevity, neural, and immune adaptations.</title>
        <authorList>
            <person name="Polinski J.M."/>
            <person name="Zimin A.V."/>
            <person name="Clark K.F."/>
            <person name="Kohn A.B."/>
            <person name="Sadowski N."/>
            <person name="Timp W."/>
            <person name="Ptitsyn A."/>
            <person name="Khanna P."/>
            <person name="Romanova D.Y."/>
            <person name="Williams P."/>
            <person name="Greenwood S.J."/>
            <person name="Moroz L.L."/>
            <person name="Walt D.R."/>
            <person name="Bodnar A.G."/>
        </authorList>
    </citation>
    <scope>NUCLEOTIDE SEQUENCE</scope>
    <source>
        <strain evidence="2">GMGI-L3</strain>
    </source>
</reference>
<keyword evidence="1" id="KW-0812">Transmembrane</keyword>
<accession>A0A8J5JIZ1</accession>
<dbReference type="Proteomes" id="UP000747542">
    <property type="component" value="Unassembled WGS sequence"/>
</dbReference>